<gene>
    <name evidence="1" type="ORF">LTR78_008920</name>
</gene>
<dbReference type="Gene3D" id="3.40.50.1820">
    <property type="entry name" value="alpha/beta hydrolase"/>
    <property type="match status" value="1"/>
</dbReference>
<dbReference type="SUPFAM" id="SSF53474">
    <property type="entry name" value="alpha/beta-Hydrolases"/>
    <property type="match status" value="1"/>
</dbReference>
<evidence type="ECO:0000313" key="2">
    <source>
        <dbReference type="Proteomes" id="UP001274830"/>
    </source>
</evidence>
<reference evidence="1" key="1">
    <citation type="submission" date="2023-07" db="EMBL/GenBank/DDBJ databases">
        <title>Black Yeasts Isolated from many extreme environments.</title>
        <authorList>
            <person name="Coleine C."/>
            <person name="Stajich J.E."/>
            <person name="Selbmann L."/>
        </authorList>
    </citation>
    <scope>NUCLEOTIDE SEQUENCE</scope>
    <source>
        <strain evidence="1">CCFEE 5485</strain>
    </source>
</reference>
<keyword evidence="2" id="KW-1185">Reference proteome</keyword>
<dbReference type="AlphaFoldDB" id="A0AAE0TQB8"/>
<protein>
    <submittedName>
        <fullName evidence="1">Uncharacterized protein</fullName>
    </submittedName>
</protein>
<name>A0AAE0TQB8_9PEZI</name>
<organism evidence="1 2">
    <name type="scientific">Recurvomyces mirabilis</name>
    <dbReference type="NCBI Taxonomy" id="574656"/>
    <lineage>
        <taxon>Eukaryota</taxon>
        <taxon>Fungi</taxon>
        <taxon>Dikarya</taxon>
        <taxon>Ascomycota</taxon>
        <taxon>Pezizomycotina</taxon>
        <taxon>Dothideomycetes</taxon>
        <taxon>Dothideomycetidae</taxon>
        <taxon>Mycosphaerellales</taxon>
        <taxon>Teratosphaeriaceae</taxon>
        <taxon>Recurvomyces</taxon>
    </lineage>
</organism>
<dbReference type="InterPro" id="IPR029058">
    <property type="entry name" value="AB_hydrolase_fold"/>
</dbReference>
<evidence type="ECO:0000313" key="1">
    <source>
        <dbReference type="EMBL" id="KAK3671119.1"/>
    </source>
</evidence>
<dbReference type="EMBL" id="JAUTXT010000046">
    <property type="protein sequence ID" value="KAK3671119.1"/>
    <property type="molecule type" value="Genomic_DNA"/>
</dbReference>
<sequence length="125" mass="14471">MAIHEIQGFEVPFLPSGRQFANTWTDFEPDKRVVLPRGWKREGRRPLPEAIVWLKDVAVELRDGVKIRADIFRPASRENERLPAIIPWSPYAMIIPTLLLLHRIQADSRILRDLLRQNGALVATR</sequence>
<comment type="caution">
    <text evidence="1">The sequence shown here is derived from an EMBL/GenBank/DDBJ whole genome shotgun (WGS) entry which is preliminary data.</text>
</comment>
<accession>A0AAE0TQB8</accession>
<dbReference type="Proteomes" id="UP001274830">
    <property type="component" value="Unassembled WGS sequence"/>
</dbReference>
<proteinExistence type="predicted"/>